<organism evidence="9 10">
    <name type="scientific">Populus alba x Populus x berolinensis</name>
    <dbReference type="NCBI Taxonomy" id="444605"/>
    <lineage>
        <taxon>Eukaryota</taxon>
        <taxon>Viridiplantae</taxon>
        <taxon>Streptophyta</taxon>
        <taxon>Embryophyta</taxon>
        <taxon>Tracheophyta</taxon>
        <taxon>Spermatophyta</taxon>
        <taxon>Magnoliopsida</taxon>
        <taxon>eudicotyledons</taxon>
        <taxon>Gunneridae</taxon>
        <taxon>Pentapetalae</taxon>
        <taxon>rosids</taxon>
        <taxon>fabids</taxon>
        <taxon>Malpighiales</taxon>
        <taxon>Salicaceae</taxon>
        <taxon>Saliceae</taxon>
        <taxon>Populus</taxon>
    </lineage>
</organism>
<keyword evidence="5 8" id="KW-0735">Signal-anchor</keyword>
<dbReference type="EMBL" id="JAQIZT010000002">
    <property type="protein sequence ID" value="KAJ7006831.1"/>
    <property type="molecule type" value="Genomic_DNA"/>
</dbReference>
<dbReference type="InterPro" id="IPR029063">
    <property type="entry name" value="SAM-dependent_MTases_sf"/>
</dbReference>
<protein>
    <recommendedName>
        <fullName evidence="8">Methyltransferase</fullName>
        <ecNumber evidence="8">2.1.1.-</ecNumber>
    </recommendedName>
</protein>
<dbReference type="GO" id="GO:0032259">
    <property type="term" value="P:methylation"/>
    <property type="evidence" value="ECO:0007669"/>
    <property type="project" value="UniProtKB-KW"/>
</dbReference>
<comment type="caution">
    <text evidence="9">The sequence shown here is derived from an EMBL/GenBank/DDBJ whole genome shotgun (WGS) entry which is preliminary data.</text>
</comment>
<dbReference type="GO" id="GO:0016020">
    <property type="term" value="C:membrane"/>
    <property type="evidence" value="ECO:0007669"/>
    <property type="project" value="UniProtKB-SubCell"/>
</dbReference>
<feature type="transmembrane region" description="Helical" evidence="8">
    <location>
        <begin position="110"/>
        <end position="132"/>
    </location>
</feature>
<dbReference type="InterPro" id="IPR004159">
    <property type="entry name" value="Put_SAM_MeTrfase"/>
</dbReference>
<gene>
    <name evidence="9" type="ORF">NC653_006016</name>
</gene>
<name>A0AAD6WCK0_9ROSI</name>
<evidence type="ECO:0000256" key="2">
    <source>
        <dbReference type="ARBA" id="ARBA00008361"/>
    </source>
</evidence>
<evidence type="ECO:0000256" key="3">
    <source>
        <dbReference type="ARBA" id="ARBA00022603"/>
    </source>
</evidence>
<dbReference type="Proteomes" id="UP001164929">
    <property type="component" value="Chromosome 2"/>
</dbReference>
<keyword evidence="10" id="KW-1185">Reference proteome</keyword>
<keyword evidence="8" id="KW-1133">Transmembrane helix</keyword>
<keyword evidence="6 8" id="KW-0325">Glycoprotein</keyword>
<evidence type="ECO:0000256" key="1">
    <source>
        <dbReference type="ARBA" id="ARBA00004606"/>
    </source>
</evidence>
<proteinExistence type="inferred from homology"/>
<evidence type="ECO:0000256" key="5">
    <source>
        <dbReference type="ARBA" id="ARBA00022968"/>
    </source>
</evidence>
<reference evidence="9" key="1">
    <citation type="journal article" date="2023" name="Mol. Ecol. Resour.">
        <title>Chromosome-level genome assembly of a triploid poplar Populus alba 'Berolinensis'.</title>
        <authorList>
            <person name="Chen S."/>
            <person name="Yu Y."/>
            <person name="Wang X."/>
            <person name="Wang S."/>
            <person name="Zhang T."/>
            <person name="Zhou Y."/>
            <person name="He R."/>
            <person name="Meng N."/>
            <person name="Wang Y."/>
            <person name="Liu W."/>
            <person name="Liu Z."/>
            <person name="Liu J."/>
            <person name="Guo Q."/>
            <person name="Huang H."/>
            <person name="Sederoff R.R."/>
            <person name="Wang G."/>
            <person name="Qu G."/>
            <person name="Chen S."/>
        </authorList>
    </citation>
    <scope>NUCLEOTIDE SEQUENCE</scope>
    <source>
        <strain evidence="9">SC-2020</strain>
    </source>
</reference>
<keyword evidence="8" id="KW-0812">Transmembrane</keyword>
<accession>A0AAD6WCK0</accession>
<keyword evidence="3 8" id="KW-0489">Methyltransferase</keyword>
<dbReference type="PANTHER" id="PTHR10108">
    <property type="entry name" value="SAM-DEPENDENT METHYLTRANSFERASE"/>
    <property type="match status" value="1"/>
</dbReference>
<evidence type="ECO:0000256" key="7">
    <source>
        <dbReference type="ARBA" id="ARBA00037847"/>
    </source>
</evidence>
<comment type="subcellular location">
    <subcellularLocation>
        <location evidence="7">Endomembrane system</location>
        <topology evidence="7">Single-pass membrane protein</topology>
    </subcellularLocation>
    <subcellularLocation>
        <location evidence="1 8">Membrane</location>
        <topology evidence="1 8">Single-pass type II membrane protein</topology>
    </subcellularLocation>
</comment>
<keyword evidence="8" id="KW-0472">Membrane</keyword>
<dbReference type="EC" id="2.1.1.-" evidence="8"/>
<evidence type="ECO:0000313" key="9">
    <source>
        <dbReference type="EMBL" id="KAJ7006831.1"/>
    </source>
</evidence>
<dbReference type="SUPFAM" id="SSF53335">
    <property type="entry name" value="S-adenosyl-L-methionine-dependent methyltransferases"/>
    <property type="match status" value="1"/>
</dbReference>
<comment type="similarity">
    <text evidence="2 8">Belongs to the methyltransferase superfamily.</text>
</comment>
<evidence type="ECO:0000256" key="8">
    <source>
        <dbReference type="RuleBase" id="RU366043"/>
    </source>
</evidence>
<evidence type="ECO:0000313" key="10">
    <source>
        <dbReference type="Proteomes" id="UP001164929"/>
    </source>
</evidence>
<dbReference type="Pfam" id="PF03141">
    <property type="entry name" value="Methyltransf_29"/>
    <property type="match status" value="2"/>
</dbReference>
<dbReference type="AlphaFoldDB" id="A0AAD6WCK0"/>
<keyword evidence="4 8" id="KW-0808">Transferase</keyword>
<dbReference type="PANTHER" id="PTHR10108:SF899">
    <property type="entry name" value="PECTIN METHYLTRANSFERASE QUA2-RELATED"/>
    <property type="match status" value="1"/>
</dbReference>
<dbReference type="GO" id="GO:0005737">
    <property type="term" value="C:cytoplasm"/>
    <property type="evidence" value="ECO:0007669"/>
    <property type="project" value="TreeGrafter"/>
</dbReference>
<evidence type="ECO:0000256" key="6">
    <source>
        <dbReference type="ARBA" id="ARBA00023180"/>
    </source>
</evidence>
<dbReference type="GO" id="GO:0012505">
    <property type="term" value="C:endomembrane system"/>
    <property type="evidence" value="ECO:0007669"/>
    <property type="project" value="UniProtKB-SubCell"/>
</dbReference>
<sequence>MFNYSIQEFLLISGVISRGYRMSKHRGATGMRVSGNSNDLWDSQMKDKTEKEDLDRNRSSDQSYLALRFPFRVLFPDNNSPSKYGSGENGFASDPLIVGSPRSRHKLALLLLKLSLAVIVILALTGSFWWTISITTMSRGQILHNYRRLQEQLVSDLWDIGELSLGSSRLQELEFCSEESENYAPCFNVSENLALGYSDGSENTRLCGQSSRQSCLVLPPVNYRIPLRWPTGRDIIWVANVKITAQEVLSSGSLTKRMMMLDEEQISFRSVSPMFDGVEDYSHQIAEMIGLRNESNFVQAGPGGYFVWTSPLTNARNKENQKRWNFVRDFAENLCWEMLSQQDETVVWKKTSKRSCYSSRKPGAGPSTCSKGHDVESPYYRPLQGCIAGTQSRRWIPIQEKTTWPSRSHLNKTELAIYGLHPEDFSEDAENWKTTVTNYWSVLSPIIFSDHPKRPGEEDPSPPYNMVRNVLDMNAHLGGFNSALLEAGKSVWVMNVVPTSGPNYLPLILDRGFVGVLHDWCEPFPTYPRSYDLVHAKGLLTQQTHQQRRCTMLDLFTEIDRLLRPEGWVIIRDTAPLVESARMLTTRLKWDARVIEIESNSDDRLLICQKPFFKRQGVSS</sequence>
<evidence type="ECO:0000256" key="4">
    <source>
        <dbReference type="ARBA" id="ARBA00022679"/>
    </source>
</evidence>
<dbReference type="GO" id="GO:0008168">
    <property type="term" value="F:methyltransferase activity"/>
    <property type="evidence" value="ECO:0007669"/>
    <property type="project" value="UniProtKB-UniRule"/>
</dbReference>